<accession>A0ABX0SME1</accession>
<dbReference type="Proteomes" id="UP000749311">
    <property type="component" value="Unassembled WGS sequence"/>
</dbReference>
<dbReference type="RefSeq" id="WP_167168386.1">
    <property type="nucleotide sequence ID" value="NZ_BAAAOO010000007.1"/>
</dbReference>
<evidence type="ECO:0000256" key="10">
    <source>
        <dbReference type="ARBA" id="ARBA00023112"/>
    </source>
</evidence>
<evidence type="ECO:0000256" key="4">
    <source>
        <dbReference type="ARBA" id="ARBA00022475"/>
    </source>
</evidence>
<comment type="similarity">
    <text evidence="2">Belongs to the ABC transporter superfamily.</text>
</comment>
<feature type="domain" description="ABC transporter" evidence="16">
    <location>
        <begin position="21"/>
        <end position="269"/>
    </location>
</feature>
<organism evidence="17 18">
    <name type="scientific">Brooklawnia cerclae</name>
    <dbReference type="NCBI Taxonomy" id="349934"/>
    <lineage>
        <taxon>Bacteria</taxon>
        <taxon>Bacillati</taxon>
        <taxon>Actinomycetota</taxon>
        <taxon>Actinomycetes</taxon>
        <taxon>Propionibacteriales</taxon>
        <taxon>Propionibacteriaceae</taxon>
        <taxon>Brooklawnia</taxon>
    </lineage>
</organism>
<dbReference type="InterPro" id="IPR003593">
    <property type="entry name" value="AAA+_ATPase"/>
</dbReference>
<evidence type="ECO:0000256" key="1">
    <source>
        <dbReference type="ARBA" id="ARBA00004202"/>
    </source>
</evidence>
<sequence>MSTEPKRAEPDEAAVTPSLELRDLHVSFATDEGRLTAVEGVDLTVSAGQTLGLVGESGCGKSVTARAVMRLLDERNTDYSGQVLFHGTDLLGLPPKQMRRYRGAAISMIFQDPMTSLDPVFTIGNQLGESLKLHRGLSSREARTAAGDLLTRTGIPDASRRLDDYPHQLSGGMRQRVMIAMALAAHPEVLIADEPTTALDVTTQAQILDLLAELQQDLGMALIFISHDLSVVREICDRVAIMYLGQVIEEGPTGQIMEAPRHPYTRGLMASVPAMDRDRHEHRLAVIPGRVPGLAAKPDGCYFRPRCPIATQVCLTRPGVRAVSSDARVRCWHADHPAESTTTAGEGTR</sequence>
<keyword evidence="6" id="KW-0547">Nucleotide-binding</keyword>
<dbReference type="SMART" id="SM00382">
    <property type="entry name" value="AAA"/>
    <property type="match status" value="1"/>
</dbReference>
<keyword evidence="7 17" id="KW-0067">ATP-binding</keyword>
<keyword evidence="5" id="KW-0533">Nickel</keyword>
<comment type="catalytic activity">
    <reaction evidence="15">
        <text>Ni(2+)(out) + ATP + H2O = Ni(2+)(in) + ADP + phosphate + H(+)</text>
        <dbReference type="Rhea" id="RHEA:15557"/>
        <dbReference type="ChEBI" id="CHEBI:15377"/>
        <dbReference type="ChEBI" id="CHEBI:15378"/>
        <dbReference type="ChEBI" id="CHEBI:30616"/>
        <dbReference type="ChEBI" id="CHEBI:43474"/>
        <dbReference type="ChEBI" id="CHEBI:49786"/>
        <dbReference type="ChEBI" id="CHEBI:456216"/>
        <dbReference type="EC" id="7.2.2.11"/>
    </reaction>
    <physiologicalReaction direction="left-to-right" evidence="15">
        <dbReference type="Rhea" id="RHEA:15558"/>
    </physiologicalReaction>
</comment>
<comment type="subunit">
    <text evidence="12">The complex is composed of two ATP-binding proteins (NikD and NikE), two transmembrane proteins (NikB and NikC) and a solute-binding protein (NikA).</text>
</comment>
<dbReference type="PROSITE" id="PS50893">
    <property type="entry name" value="ABC_TRANSPORTER_2"/>
    <property type="match status" value="1"/>
</dbReference>
<dbReference type="SUPFAM" id="SSF52540">
    <property type="entry name" value="P-loop containing nucleoside triphosphate hydrolases"/>
    <property type="match status" value="1"/>
</dbReference>
<keyword evidence="10" id="KW-0921">Nickel transport</keyword>
<evidence type="ECO:0000256" key="2">
    <source>
        <dbReference type="ARBA" id="ARBA00005417"/>
    </source>
</evidence>
<evidence type="ECO:0000256" key="6">
    <source>
        <dbReference type="ARBA" id="ARBA00022741"/>
    </source>
</evidence>
<dbReference type="Pfam" id="PF00005">
    <property type="entry name" value="ABC_tran"/>
    <property type="match status" value="1"/>
</dbReference>
<gene>
    <name evidence="17" type="ORF">FB473_002552</name>
</gene>
<evidence type="ECO:0000256" key="13">
    <source>
        <dbReference type="ARBA" id="ARBA00039098"/>
    </source>
</evidence>
<dbReference type="PANTHER" id="PTHR43297">
    <property type="entry name" value="OLIGOPEPTIDE TRANSPORT ATP-BINDING PROTEIN APPD"/>
    <property type="match status" value="1"/>
</dbReference>
<keyword evidence="3" id="KW-0813">Transport</keyword>
<dbReference type="EMBL" id="JAAMOZ010000001">
    <property type="protein sequence ID" value="NIH57907.1"/>
    <property type="molecule type" value="Genomic_DNA"/>
</dbReference>
<dbReference type="Gene3D" id="3.40.50.300">
    <property type="entry name" value="P-loop containing nucleotide triphosphate hydrolases"/>
    <property type="match status" value="1"/>
</dbReference>
<evidence type="ECO:0000313" key="17">
    <source>
        <dbReference type="EMBL" id="NIH57907.1"/>
    </source>
</evidence>
<evidence type="ECO:0000256" key="5">
    <source>
        <dbReference type="ARBA" id="ARBA00022596"/>
    </source>
</evidence>
<evidence type="ECO:0000313" key="18">
    <source>
        <dbReference type="Proteomes" id="UP000749311"/>
    </source>
</evidence>
<dbReference type="InterPro" id="IPR027417">
    <property type="entry name" value="P-loop_NTPase"/>
</dbReference>
<keyword evidence="4" id="KW-1003">Cell membrane</keyword>
<dbReference type="InterPro" id="IPR050388">
    <property type="entry name" value="ABC_Ni/Peptide_Import"/>
</dbReference>
<evidence type="ECO:0000256" key="3">
    <source>
        <dbReference type="ARBA" id="ARBA00022448"/>
    </source>
</evidence>
<dbReference type="PROSITE" id="PS00211">
    <property type="entry name" value="ABC_TRANSPORTER_1"/>
    <property type="match status" value="1"/>
</dbReference>
<dbReference type="EC" id="7.2.2.11" evidence="13"/>
<dbReference type="PANTHER" id="PTHR43297:SF13">
    <property type="entry name" value="NICKEL ABC TRANSPORTER, ATP-BINDING PROTEIN"/>
    <property type="match status" value="1"/>
</dbReference>
<dbReference type="Pfam" id="PF08352">
    <property type="entry name" value="oligo_HPY"/>
    <property type="match status" value="1"/>
</dbReference>
<keyword evidence="18" id="KW-1185">Reference proteome</keyword>
<dbReference type="InterPro" id="IPR013563">
    <property type="entry name" value="Oligopep_ABC_C"/>
</dbReference>
<protein>
    <recommendedName>
        <fullName evidence="14">Nickel import system ATP-binding protein NikD</fullName>
        <ecNumber evidence="13">7.2.2.11</ecNumber>
    </recommendedName>
</protein>
<reference evidence="17 18" key="1">
    <citation type="submission" date="2020-02" db="EMBL/GenBank/DDBJ databases">
        <title>Sequencing the genomes of 1000 actinobacteria strains.</title>
        <authorList>
            <person name="Klenk H.-P."/>
        </authorList>
    </citation>
    <scope>NUCLEOTIDE SEQUENCE [LARGE SCALE GENOMIC DNA]</scope>
    <source>
        <strain evidence="17 18">DSM 19609</strain>
    </source>
</reference>
<keyword evidence="9" id="KW-0406">Ion transport</keyword>
<dbReference type="InterPro" id="IPR003439">
    <property type="entry name" value="ABC_transporter-like_ATP-bd"/>
</dbReference>
<dbReference type="NCBIfam" id="TIGR01727">
    <property type="entry name" value="oligo_HPY"/>
    <property type="match status" value="1"/>
</dbReference>
<comment type="subcellular location">
    <subcellularLocation>
        <location evidence="1">Cell membrane</location>
        <topology evidence="1">Peripheral membrane protein</topology>
    </subcellularLocation>
</comment>
<dbReference type="CDD" id="cd03257">
    <property type="entry name" value="ABC_NikE_OppD_transporters"/>
    <property type="match status" value="1"/>
</dbReference>
<keyword evidence="8" id="KW-1278">Translocase</keyword>
<proteinExistence type="inferred from homology"/>
<name>A0ABX0SME1_9ACTN</name>
<evidence type="ECO:0000256" key="8">
    <source>
        <dbReference type="ARBA" id="ARBA00022967"/>
    </source>
</evidence>
<evidence type="ECO:0000256" key="12">
    <source>
        <dbReference type="ARBA" id="ARBA00038669"/>
    </source>
</evidence>
<evidence type="ECO:0000259" key="16">
    <source>
        <dbReference type="PROSITE" id="PS50893"/>
    </source>
</evidence>
<evidence type="ECO:0000256" key="15">
    <source>
        <dbReference type="ARBA" id="ARBA00048610"/>
    </source>
</evidence>
<evidence type="ECO:0000256" key="7">
    <source>
        <dbReference type="ARBA" id="ARBA00022840"/>
    </source>
</evidence>
<dbReference type="InterPro" id="IPR017871">
    <property type="entry name" value="ABC_transporter-like_CS"/>
</dbReference>
<evidence type="ECO:0000256" key="14">
    <source>
        <dbReference type="ARBA" id="ARBA00044143"/>
    </source>
</evidence>
<comment type="caution">
    <text evidence="17">The sequence shown here is derived from an EMBL/GenBank/DDBJ whole genome shotgun (WGS) entry which is preliminary data.</text>
</comment>
<keyword evidence="11" id="KW-0472">Membrane</keyword>
<dbReference type="GO" id="GO:0005524">
    <property type="term" value="F:ATP binding"/>
    <property type="evidence" value="ECO:0007669"/>
    <property type="project" value="UniProtKB-KW"/>
</dbReference>
<evidence type="ECO:0000256" key="9">
    <source>
        <dbReference type="ARBA" id="ARBA00023065"/>
    </source>
</evidence>
<evidence type="ECO:0000256" key="11">
    <source>
        <dbReference type="ARBA" id="ARBA00023136"/>
    </source>
</evidence>